<evidence type="ECO:0000313" key="6">
    <source>
        <dbReference type="Proteomes" id="UP000027222"/>
    </source>
</evidence>
<feature type="transmembrane region" description="Helical" evidence="3">
    <location>
        <begin position="318"/>
        <end position="337"/>
    </location>
</feature>
<protein>
    <recommendedName>
        <fullName evidence="4">RING-type domain-containing protein</fullName>
    </recommendedName>
</protein>
<evidence type="ECO:0000256" key="1">
    <source>
        <dbReference type="PROSITE-ProRule" id="PRU00175"/>
    </source>
</evidence>
<dbReference type="HOGENOM" id="CLU_021856_0_0_1"/>
<feature type="compositionally biased region" description="Low complexity" evidence="2">
    <location>
        <begin position="735"/>
        <end position="746"/>
    </location>
</feature>
<dbReference type="PROSITE" id="PS50089">
    <property type="entry name" value="ZF_RING_2"/>
    <property type="match status" value="1"/>
</dbReference>
<dbReference type="AlphaFoldDB" id="A0A067SS54"/>
<dbReference type="GO" id="GO:0006511">
    <property type="term" value="P:ubiquitin-dependent protein catabolic process"/>
    <property type="evidence" value="ECO:0007669"/>
    <property type="project" value="TreeGrafter"/>
</dbReference>
<evidence type="ECO:0000256" key="2">
    <source>
        <dbReference type="SAM" id="MobiDB-lite"/>
    </source>
</evidence>
<feature type="transmembrane region" description="Helical" evidence="3">
    <location>
        <begin position="104"/>
        <end position="123"/>
    </location>
</feature>
<keyword evidence="3" id="KW-0472">Membrane</keyword>
<gene>
    <name evidence="5" type="ORF">GALMADRAFT_100588</name>
</gene>
<feature type="compositionally biased region" description="Basic and acidic residues" evidence="2">
    <location>
        <begin position="668"/>
        <end position="677"/>
    </location>
</feature>
<dbReference type="PANTHER" id="PTHR22696:SF1">
    <property type="entry name" value="E3 UBIQUITIN-PROTEIN LIGASE RNF26"/>
    <property type="match status" value="1"/>
</dbReference>
<feature type="region of interest" description="Disordered" evidence="2">
    <location>
        <begin position="633"/>
        <end position="752"/>
    </location>
</feature>
<proteinExistence type="predicted"/>
<name>A0A067SS54_GALM3</name>
<keyword evidence="6" id="KW-1185">Reference proteome</keyword>
<evidence type="ECO:0000313" key="5">
    <source>
        <dbReference type="EMBL" id="KDR73721.1"/>
    </source>
</evidence>
<dbReference type="GO" id="GO:0008270">
    <property type="term" value="F:zinc ion binding"/>
    <property type="evidence" value="ECO:0007669"/>
    <property type="project" value="UniProtKB-KW"/>
</dbReference>
<dbReference type="Proteomes" id="UP000027222">
    <property type="component" value="Unassembled WGS sequence"/>
</dbReference>
<feature type="transmembrane region" description="Helical" evidence="3">
    <location>
        <begin position="179"/>
        <end position="199"/>
    </location>
</feature>
<dbReference type="InterPro" id="IPR013083">
    <property type="entry name" value="Znf_RING/FYVE/PHD"/>
</dbReference>
<dbReference type="PANTHER" id="PTHR22696">
    <property type="entry name" value="E3 UBIQUITIN-PROTEIN LIGASE RNF26"/>
    <property type="match status" value="1"/>
</dbReference>
<dbReference type="GO" id="GO:0061630">
    <property type="term" value="F:ubiquitin protein ligase activity"/>
    <property type="evidence" value="ECO:0007669"/>
    <property type="project" value="TreeGrafter"/>
</dbReference>
<dbReference type="EMBL" id="KL142385">
    <property type="protein sequence ID" value="KDR73721.1"/>
    <property type="molecule type" value="Genomic_DNA"/>
</dbReference>
<dbReference type="Gene3D" id="3.30.40.10">
    <property type="entry name" value="Zinc/RING finger domain, C3HC4 (zinc finger)"/>
    <property type="match status" value="1"/>
</dbReference>
<dbReference type="Pfam" id="PF13920">
    <property type="entry name" value="zf-C3HC4_3"/>
    <property type="match status" value="1"/>
</dbReference>
<evidence type="ECO:0000259" key="4">
    <source>
        <dbReference type="PROSITE" id="PS50089"/>
    </source>
</evidence>
<dbReference type="GO" id="GO:0016567">
    <property type="term" value="P:protein ubiquitination"/>
    <property type="evidence" value="ECO:0007669"/>
    <property type="project" value="TreeGrafter"/>
</dbReference>
<accession>A0A067SS54</accession>
<keyword evidence="1" id="KW-0862">Zinc</keyword>
<keyword evidence="3" id="KW-0812">Transmembrane</keyword>
<organism evidence="5 6">
    <name type="scientific">Galerina marginata (strain CBS 339.88)</name>
    <dbReference type="NCBI Taxonomy" id="685588"/>
    <lineage>
        <taxon>Eukaryota</taxon>
        <taxon>Fungi</taxon>
        <taxon>Dikarya</taxon>
        <taxon>Basidiomycota</taxon>
        <taxon>Agaricomycotina</taxon>
        <taxon>Agaricomycetes</taxon>
        <taxon>Agaricomycetidae</taxon>
        <taxon>Agaricales</taxon>
        <taxon>Agaricineae</taxon>
        <taxon>Strophariaceae</taxon>
        <taxon>Galerina</taxon>
    </lineage>
</organism>
<feature type="compositionally biased region" description="Acidic residues" evidence="2">
    <location>
        <begin position="686"/>
        <end position="717"/>
    </location>
</feature>
<dbReference type="InterPro" id="IPR001841">
    <property type="entry name" value="Znf_RING"/>
</dbReference>
<dbReference type="OrthoDB" id="66726at2759"/>
<sequence>MNGAAVIADIVPTQQGYNPPPFATPISLLAYNISLNFSSIFARLPTSRLLARLRKGTFGSLSEASEIPATSVVEDWASTYAPVQSTETPLPSAIDQLSMFPGPWGFFTSWYMLGLLIMALLLHRMQNVIIPSRIPARRSRHAYRFGPTFATPIQRNNVIWRQLYAAVLPLNFGRTTTRLVLHLPSIYFLSKMLLIWLLLVLQTSEILPKLTDADVQKTTWWGVLGSFDSLGKWCVQKEMSEICWGTFCAVCGAFLVEGLIKALDGMGSGFPIANANPNTSPFNLNQVGYAFLLHVYSSPIAHVFKPTDGSPSRPDKHVIITITIPLLQLTIFHILSISKRLSGHRLLPTALTSILSLAHFHGTLYSKLFFQSSSPSPSLTAAASITPTSTTAQRLSPYLGRQSGVNYPLLNYIPNIFETLLICTILLTVFINAFVQLLVRGRVDRVLSGLGVGQGTALHDEDEPEPGFFQTLPFEEDFGVLLLRVGIASMEATGLRGWGNEVAPINLPTRKSGSSRGKGDSAFGVVRMGRVGVGNVHYGLPSAPFASSISPDFAQMMETRQRKKTPAPITNRGFSNEVRTVDLGVSEAAEYAHGRWWKWMKEIAAFLSAIWDVLKGLVIFLIERAKGTVRVREAARKPRRVDRRQETPGLDDNLTAHIEEDEVSEEEIQSRNERETYQRFLKGQDISDDEDDEVGSVFSEDEEESEEEGEEGGEEAEAVGLFTDLLRNSGGRVGSTSSALPPSTSPGHGSGEMVLAHLMHGGNGASPLTRRRWNALVKNDPDPGSDSLYRHASPDDFCGLGEYDILAESAARPMFGGYTPEDEARGVQSACVICTMEVRDIICWPCRCLAMCDSCREALASKSTPSKHRCPCCRQIVEGYSRIYIP</sequence>
<evidence type="ECO:0000256" key="3">
    <source>
        <dbReference type="SAM" id="Phobius"/>
    </source>
</evidence>
<keyword evidence="1" id="KW-0863">Zinc-finger</keyword>
<feature type="domain" description="RING-type" evidence="4">
    <location>
        <begin position="831"/>
        <end position="874"/>
    </location>
</feature>
<keyword evidence="3" id="KW-1133">Transmembrane helix</keyword>
<feature type="transmembrane region" description="Helical" evidence="3">
    <location>
        <begin position="416"/>
        <end position="439"/>
    </location>
</feature>
<reference evidence="6" key="1">
    <citation type="journal article" date="2014" name="Proc. Natl. Acad. Sci. U.S.A.">
        <title>Extensive sampling of basidiomycete genomes demonstrates inadequacy of the white-rot/brown-rot paradigm for wood decay fungi.</title>
        <authorList>
            <person name="Riley R."/>
            <person name="Salamov A.A."/>
            <person name="Brown D.W."/>
            <person name="Nagy L.G."/>
            <person name="Floudas D."/>
            <person name="Held B.W."/>
            <person name="Levasseur A."/>
            <person name="Lombard V."/>
            <person name="Morin E."/>
            <person name="Otillar R."/>
            <person name="Lindquist E.A."/>
            <person name="Sun H."/>
            <person name="LaButti K.M."/>
            <person name="Schmutz J."/>
            <person name="Jabbour D."/>
            <person name="Luo H."/>
            <person name="Baker S.E."/>
            <person name="Pisabarro A.G."/>
            <person name="Walton J.D."/>
            <person name="Blanchette R.A."/>
            <person name="Henrissat B."/>
            <person name="Martin F."/>
            <person name="Cullen D."/>
            <person name="Hibbett D.S."/>
            <person name="Grigoriev I.V."/>
        </authorList>
    </citation>
    <scope>NUCLEOTIDE SEQUENCE [LARGE SCALE GENOMIC DNA]</scope>
    <source>
        <strain evidence="6">CBS 339.88</strain>
    </source>
</reference>
<keyword evidence="1" id="KW-0479">Metal-binding</keyword>
<dbReference type="STRING" id="685588.A0A067SS54"/>